<keyword evidence="1" id="KW-0472">Membrane</keyword>
<dbReference type="PANTHER" id="PTHR30336">
    <property type="entry name" value="INNER MEMBRANE PROTEIN, PROBABLE PERMEASE"/>
    <property type="match status" value="1"/>
</dbReference>
<dbReference type="Gene3D" id="3.40.50.620">
    <property type="entry name" value="HUPs"/>
    <property type="match status" value="1"/>
</dbReference>
<protein>
    <submittedName>
        <fullName evidence="3">YdcF family protein</fullName>
    </submittedName>
</protein>
<dbReference type="InterPro" id="IPR014729">
    <property type="entry name" value="Rossmann-like_a/b/a_fold"/>
</dbReference>
<dbReference type="EMBL" id="DSFP01000030">
    <property type="protein sequence ID" value="HEW45573.1"/>
    <property type="molecule type" value="Genomic_DNA"/>
</dbReference>
<dbReference type="InterPro" id="IPR003848">
    <property type="entry name" value="DUF218"/>
</dbReference>
<proteinExistence type="predicted"/>
<feature type="domain" description="DUF218" evidence="2">
    <location>
        <begin position="74"/>
        <end position="230"/>
    </location>
</feature>
<accession>A0A7C2ZNC9</accession>
<gene>
    <name evidence="3" type="ORF">ENO47_02725</name>
</gene>
<dbReference type="CDD" id="cd06259">
    <property type="entry name" value="YdcF-like"/>
    <property type="match status" value="1"/>
</dbReference>
<evidence type="ECO:0000256" key="1">
    <source>
        <dbReference type="SAM" id="Phobius"/>
    </source>
</evidence>
<reference evidence="3" key="1">
    <citation type="journal article" date="2020" name="mSystems">
        <title>Genome- and Community-Level Interaction Insights into Carbon Utilization and Element Cycling Functions of Hydrothermarchaeota in Hydrothermal Sediment.</title>
        <authorList>
            <person name="Zhou Z."/>
            <person name="Liu Y."/>
            <person name="Xu W."/>
            <person name="Pan J."/>
            <person name="Luo Z.H."/>
            <person name="Li M."/>
        </authorList>
    </citation>
    <scope>NUCLEOTIDE SEQUENCE [LARGE SCALE GENOMIC DNA]</scope>
    <source>
        <strain evidence="3">SpSt-132</strain>
    </source>
</reference>
<dbReference type="AlphaFoldDB" id="A0A7C2ZNC9"/>
<sequence>MFFLKKLFSFLILPPSLFILLFLIIFVLSKRRIISLLALFGALNLYLLSVEPVKDILYQPLESRYAIPQNLNVDAIVVLGGGSYNTGILKEDSMKRLLTGFILHKKYGLPLILSGGASVGKLPEAEVMKQVLEELGVDKKSIITEVKSKDTIENAMYVKDICRQHGFKKIALITSAYHMPRAVDAFKKAGFEVLPYPTDFKQDKRYNLYSFIPRMGVLNDSYKALREHLGTLAYSILY</sequence>
<dbReference type="Pfam" id="PF02698">
    <property type="entry name" value="DUF218"/>
    <property type="match status" value="1"/>
</dbReference>
<evidence type="ECO:0000313" key="3">
    <source>
        <dbReference type="EMBL" id="HEW45573.1"/>
    </source>
</evidence>
<dbReference type="GO" id="GO:0043164">
    <property type="term" value="P:Gram-negative-bacterium-type cell wall biogenesis"/>
    <property type="evidence" value="ECO:0007669"/>
    <property type="project" value="TreeGrafter"/>
</dbReference>
<dbReference type="GO" id="GO:0000270">
    <property type="term" value="P:peptidoglycan metabolic process"/>
    <property type="evidence" value="ECO:0007669"/>
    <property type="project" value="TreeGrafter"/>
</dbReference>
<comment type="caution">
    <text evidence="3">The sequence shown here is derived from an EMBL/GenBank/DDBJ whole genome shotgun (WGS) entry which is preliminary data.</text>
</comment>
<organism evidence="3">
    <name type="scientific">Hydrogenobacter sp</name>
    <dbReference type="NCBI Taxonomy" id="2152829"/>
    <lineage>
        <taxon>Bacteria</taxon>
        <taxon>Pseudomonadati</taxon>
        <taxon>Aquificota</taxon>
        <taxon>Aquificia</taxon>
        <taxon>Aquificales</taxon>
        <taxon>Aquificaceae</taxon>
        <taxon>Hydrogenobacter</taxon>
    </lineage>
</organism>
<dbReference type="PANTHER" id="PTHR30336:SF4">
    <property type="entry name" value="ENVELOPE BIOGENESIS FACTOR ELYC"/>
    <property type="match status" value="1"/>
</dbReference>
<name>A0A7C2ZNC9_9AQUI</name>
<dbReference type="InterPro" id="IPR051599">
    <property type="entry name" value="Cell_Envelope_Assoc"/>
</dbReference>
<dbReference type="GO" id="GO:0005886">
    <property type="term" value="C:plasma membrane"/>
    <property type="evidence" value="ECO:0007669"/>
    <property type="project" value="TreeGrafter"/>
</dbReference>
<evidence type="ECO:0000259" key="2">
    <source>
        <dbReference type="Pfam" id="PF02698"/>
    </source>
</evidence>
<keyword evidence="1" id="KW-0812">Transmembrane</keyword>
<feature type="transmembrane region" description="Helical" evidence="1">
    <location>
        <begin position="7"/>
        <end position="27"/>
    </location>
</feature>
<keyword evidence="1" id="KW-1133">Transmembrane helix</keyword>